<proteinExistence type="predicted"/>
<sequence length="188" mass="21222">MAGWGGARSRSGPPPDPNSDRSERRGIPAGLIRLPASGYKYRPKKFPLAEYEVRRPVRDGDAVMLVRDDEATAEWARREQELWRQLWKLPQAVAWHMPQNRYLELTVALYCRQVRLCETPEAKSADRTTLQRYADTLGLTPQGLKLNGWIIVDDADVAPEPKPGVTSSGSSGKVIPFPDPRDEWESLQ</sequence>
<reference evidence="2 3" key="1">
    <citation type="submission" date="2018-09" db="EMBL/GenBank/DDBJ databases">
        <title>Characterization of the phylogenetic diversity of five novel species belonging to the genus Bifidobacterium.</title>
        <authorList>
            <person name="Lugli G.A."/>
            <person name="Duranti S."/>
            <person name="Milani C."/>
        </authorList>
    </citation>
    <scope>NUCLEOTIDE SEQUENCE [LARGE SCALE GENOMIC DNA]</scope>
    <source>
        <strain evidence="2 3">2020B</strain>
    </source>
</reference>
<name>A0A430F8A6_9BIFI</name>
<dbReference type="EMBL" id="QXGI01000003">
    <property type="protein sequence ID" value="RSX48927.1"/>
    <property type="molecule type" value="Genomic_DNA"/>
</dbReference>
<protein>
    <submittedName>
        <fullName evidence="2">Uncharacterized protein</fullName>
    </submittedName>
</protein>
<dbReference type="Proteomes" id="UP000288052">
    <property type="component" value="Unassembled WGS sequence"/>
</dbReference>
<feature type="region of interest" description="Disordered" evidence="1">
    <location>
        <begin position="1"/>
        <end position="28"/>
    </location>
</feature>
<evidence type="ECO:0000313" key="2">
    <source>
        <dbReference type="EMBL" id="RSX48927.1"/>
    </source>
</evidence>
<evidence type="ECO:0000313" key="3">
    <source>
        <dbReference type="Proteomes" id="UP000288052"/>
    </source>
</evidence>
<dbReference type="OrthoDB" id="3391752at2"/>
<feature type="region of interest" description="Disordered" evidence="1">
    <location>
        <begin position="157"/>
        <end position="188"/>
    </location>
</feature>
<gene>
    <name evidence="2" type="ORF">D2E22_1065</name>
</gene>
<accession>A0A430F8A6</accession>
<evidence type="ECO:0000256" key="1">
    <source>
        <dbReference type="SAM" id="MobiDB-lite"/>
    </source>
</evidence>
<feature type="compositionally biased region" description="Basic and acidic residues" evidence="1">
    <location>
        <begin position="179"/>
        <end position="188"/>
    </location>
</feature>
<keyword evidence="3" id="KW-1185">Reference proteome</keyword>
<organism evidence="2 3">
    <name type="scientific">Bifidobacterium castoris</name>
    <dbReference type="NCBI Taxonomy" id="2306972"/>
    <lineage>
        <taxon>Bacteria</taxon>
        <taxon>Bacillati</taxon>
        <taxon>Actinomycetota</taxon>
        <taxon>Actinomycetes</taxon>
        <taxon>Bifidobacteriales</taxon>
        <taxon>Bifidobacteriaceae</taxon>
        <taxon>Bifidobacterium</taxon>
    </lineage>
</organism>
<comment type="caution">
    <text evidence="2">The sequence shown here is derived from an EMBL/GenBank/DDBJ whole genome shotgun (WGS) entry which is preliminary data.</text>
</comment>
<dbReference type="AlphaFoldDB" id="A0A430F8A6"/>